<dbReference type="Proteomes" id="UP000580910">
    <property type="component" value="Unassembled WGS sequence"/>
</dbReference>
<evidence type="ECO:0000313" key="1">
    <source>
        <dbReference type="EMBL" id="MBA8804387.1"/>
    </source>
</evidence>
<protein>
    <submittedName>
        <fullName evidence="1">Uncharacterized protein</fullName>
    </submittedName>
</protein>
<sequence length="176" mass="19359">MTWKSFHRRGEVLRTVIAAADTRRDGTLPLDVDGVAETFPDALSLLGALQLRWHTRLSGRIERELMNQPMDLEQAVVTAWQQTAEELPGVRSIVDHYRDQPLDEGMAVAMAKAAAKEHVLLAVMAGRAGAHDEASAAREGARIEASARAKYRPFRQFTQPAPEPGILDRIRAALAA</sequence>
<dbReference type="RefSeq" id="WP_182539880.1">
    <property type="nucleotide sequence ID" value="NZ_JACGXA010000001.1"/>
</dbReference>
<organism evidence="1 2">
    <name type="scientific">Nocardioides ginsengisegetis</name>
    <dbReference type="NCBI Taxonomy" id="661491"/>
    <lineage>
        <taxon>Bacteria</taxon>
        <taxon>Bacillati</taxon>
        <taxon>Actinomycetota</taxon>
        <taxon>Actinomycetes</taxon>
        <taxon>Propionibacteriales</taxon>
        <taxon>Nocardioidaceae</taxon>
        <taxon>Nocardioides</taxon>
    </lineage>
</organism>
<reference evidence="1 2" key="1">
    <citation type="submission" date="2020-07" db="EMBL/GenBank/DDBJ databases">
        <title>Sequencing the genomes of 1000 actinobacteria strains.</title>
        <authorList>
            <person name="Klenk H.-P."/>
        </authorList>
    </citation>
    <scope>NUCLEOTIDE SEQUENCE [LARGE SCALE GENOMIC DNA]</scope>
    <source>
        <strain evidence="1 2">DSM 21349</strain>
    </source>
</reference>
<comment type="caution">
    <text evidence="1">The sequence shown here is derived from an EMBL/GenBank/DDBJ whole genome shotgun (WGS) entry which is preliminary data.</text>
</comment>
<keyword evidence="2" id="KW-1185">Reference proteome</keyword>
<name>A0A7W3PAF2_9ACTN</name>
<accession>A0A7W3PAF2</accession>
<proteinExistence type="predicted"/>
<dbReference type="EMBL" id="JACGXA010000001">
    <property type="protein sequence ID" value="MBA8804387.1"/>
    <property type="molecule type" value="Genomic_DNA"/>
</dbReference>
<dbReference type="AlphaFoldDB" id="A0A7W3PAF2"/>
<evidence type="ECO:0000313" key="2">
    <source>
        <dbReference type="Proteomes" id="UP000580910"/>
    </source>
</evidence>
<gene>
    <name evidence="1" type="ORF">FB382_002678</name>
</gene>